<dbReference type="Proteomes" id="UP000244943">
    <property type="component" value="Chromosome I"/>
</dbReference>
<organism evidence="5 6">
    <name type="scientific">Orientia tsutsugamushi</name>
    <name type="common">Rickettsia tsutsugamushi</name>
    <dbReference type="NCBI Taxonomy" id="784"/>
    <lineage>
        <taxon>Bacteria</taxon>
        <taxon>Pseudomonadati</taxon>
        <taxon>Pseudomonadota</taxon>
        <taxon>Alphaproteobacteria</taxon>
        <taxon>Rickettsiales</taxon>
        <taxon>Rickettsiaceae</taxon>
        <taxon>Rickettsieae</taxon>
        <taxon>Orientia</taxon>
    </lineage>
</organism>
<evidence type="ECO:0000256" key="3">
    <source>
        <dbReference type="SAM" id="MobiDB-lite"/>
    </source>
</evidence>
<evidence type="ECO:0000313" key="5">
    <source>
        <dbReference type="EMBL" id="SPR06192.1"/>
    </source>
</evidence>
<accession>A0A2U3QZ37</accession>
<feature type="region of interest" description="Disordered" evidence="3">
    <location>
        <begin position="1"/>
        <end position="25"/>
    </location>
</feature>
<dbReference type="RefSeq" id="WP_045918349.1">
    <property type="nucleotide sequence ID" value="NZ_LS398552.1"/>
</dbReference>
<dbReference type="AlphaFoldDB" id="A0A2U3QZ37"/>
<evidence type="ECO:0000256" key="2">
    <source>
        <dbReference type="ARBA" id="ARBA00022553"/>
    </source>
</evidence>
<sequence length="128" mass="14354">MDKNKKTDELSHTLSHAHDSCSLNKNNTATLEKKEDSCNSDHDAELKSEIQNEIIDIIANIAKIKDKSTISNDTALSNLGLDSLDQTEVMLAIEDKFRHSIPDEVTSKLITIKDIVEYILPYKKALTK</sequence>
<feature type="domain" description="Carrier" evidence="4">
    <location>
        <begin position="48"/>
        <end position="123"/>
    </location>
</feature>
<evidence type="ECO:0000313" key="6">
    <source>
        <dbReference type="Proteomes" id="UP000244943"/>
    </source>
</evidence>
<dbReference type="PANTHER" id="PTHR20863">
    <property type="entry name" value="ACYL CARRIER PROTEIN"/>
    <property type="match status" value="1"/>
</dbReference>
<dbReference type="PANTHER" id="PTHR20863:SF76">
    <property type="entry name" value="CARRIER DOMAIN-CONTAINING PROTEIN"/>
    <property type="match status" value="1"/>
</dbReference>
<dbReference type="SUPFAM" id="SSF47336">
    <property type="entry name" value="ACP-like"/>
    <property type="match status" value="1"/>
</dbReference>
<dbReference type="STRING" id="357244.OTBS_0382"/>
<dbReference type="Pfam" id="PF00550">
    <property type="entry name" value="PP-binding"/>
    <property type="match status" value="1"/>
</dbReference>
<keyword evidence="1" id="KW-0596">Phosphopantetheine</keyword>
<evidence type="ECO:0000256" key="1">
    <source>
        <dbReference type="ARBA" id="ARBA00022450"/>
    </source>
</evidence>
<dbReference type="EMBL" id="LS398552">
    <property type="protein sequence ID" value="SPR06192.1"/>
    <property type="molecule type" value="Genomic_DNA"/>
</dbReference>
<gene>
    <name evidence="5" type="primary">acpP</name>
    <name evidence="5" type="ORF">UT76HP_00860</name>
</gene>
<dbReference type="GO" id="GO:0000036">
    <property type="term" value="F:acyl carrier activity"/>
    <property type="evidence" value="ECO:0007669"/>
    <property type="project" value="TreeGrafter"/>
</dbReference>
<reference evidence="6" key="1">
    <citation type="submission" date="2018-03" db="EMBL/GenBank/DDBJ databases">
        <authorList>
            <person name="Batty M. E."/>
            <person name="Batty M E."/>
        </authorList>
    </citation>
    <scope>NUCLEOTIDE SEQUENCE [LARGE SCALE GENOMIC DNA]</scope>
</reference>
<name>A0A2U3QZ37_ORITS</name>
<dbReference type="InterPro" id="IPR009081">
    <property type="entry name" value="PP-bd_ACP"/>
</dbReference>
<dbReference type="InterPro" id="IPR003231">
    <property type="entry name" value="ACP"/>
</dbReference>
<feature type="compositionally biased region" description="Basic and acidic residues" evidence="3">
    <location>
        <begin position="1"/>
        <end position="19"/>
    </location>
</feature>
<dbReference type="Gene3D" id="1.10.1200.10">
    <property type="entry name" value="ACP-like"/>
    <property type="match status" value="1"/>
</dbReference>
<dbReference type="PROSITE" id="PS50075">
    <property type="entry name" value="CARRIER"/>
    <property type="match status" value="1"/>
</dbReference>
<dbReference type="GO" id="GO:0000035">
    <property type="term" value="F:acyl binding"/>
    <property type="evidence" value="ECO:0007669"/>
    <property type="project" value="TreeGrafter"/>
</dbReference>
<evidence type="ECO:0000259" key="4">
    <source>
        <dbReference type="PROSITE" id="PS50075"/>
    </source>
</evidence>
<protein>
    <submittedName>
        <fullName evidence="5">Acyl carrier protein</fullName>
    </submittedName>
</protein>
<dbReference type="GeneID" id="89459065"/>
<keyword evidence="2" id="KW-0597">Phosphoprotein</keyword>
<proteinExistence type="predicted"/>
<dbReference type="InterPro" id="IPR036736">
    <property type="entry name" value="ACP-like_sf"/>
</dbReference>